<dbReference type="SUPFAM" id="SSF88659">
    <property type="entry name" value="Sigma3 and sigma4 domains of RNA polymerase sigma factors"/>
    <property type="match status" value="1"/>
</dbReference>
<accession>A0A1G1YGD8</accession>
<evidence type="ECO:0008006" key="10">
    <source>
        <dbReference type="Google" id="ProtNLM"/>
    </source>
</evidence>
<proteinExistence type="inferred from homology"/>
<evidence type="ECO:0000259" key="7">
    <source>
        <dbReference type="Pfam" id="PF08281"/>
    </source>
</evidence>
<dbReference type="Proteomes" id="UP000177310">
    <property type="component" value="Unassembled WGS sequence"/>
</dbReference>
<feature type="domain" description="RNA polymerase sigma factor 70 region 4 type 2" evidence="7">
    <location>
        <begin position="132"/>
        <end position="176"/>
    </location>
</feature>
<keyword evidence="5" id="KW-0804">Transcription</keyword>
<dbReference type="InterPro" id="IPR036388">
    <property type="entry name" value="WH-like_DNA-bd_sf"/>
</dbReference>
<gene>
    <name evidence="8" type="ORF">A3J59_02535</name>
</gene>
<dbReference type="STRING" id="1797542.A3J59_02535"/>
<dbReference type="InterPro" id="IPR013249">
    <property type="entry name" value="RNA_pol_sigma70_r4_t2"/>
</dbReference>
<dbReference type="EMBL" id="MHIL01000020">
    <property type="protein sequence ID" value="OGY51321.1"/>
    <property type="molecule type" value="Genomic_DNA"/>
</dbReference>
<comment type="caution">
    <text evidence="8">The sequence shown here is derived from an EMBL/GenBank/DDBJ whole genome shotgun (WGS) entry which is preliminary data.</text>
</comment>
<evidence type="ECO:0000256" key="4">
    <source>
        <dbReference type="ARBA" id="ARBA00023125"/>
    </source>
</evidence>
<protein>
    <recommendedName>
        <fullName evidence="10">RNA polymerase sigma factor 70 region 4 type 2 domain-containing protein</fullName>
    </recommendedName>
</protein>
<dbReference type="PANTHER" id="PTHR43133:SF52">
    <property type="entry name" value="ECF RNA POLYMERASE SIGMA FACTOR SIGL"/>
    <property type="match status" value="1"/>
</dbReference>
<dbReference type="InterPro" id="IPR014284">
    <property type="entry name" value="RNA_pol_sigma-70_dom"/>
</dbReference>
<sequence>MKASKLQEKLLLLKLKQRDPDAFAKVYDLYVDPIYRFIYFKVPRRQDAEDLTSEAFLKVWQYLTETEETIRNLRALIYRCAQNLVVDFYRSKTRGELMEEEGQLAKVEDARQQNFLAQLEARTAVESLEPILRRIKDEYREVLLLRYLEELSIGEIADILEKSKGSVRVLIHRALKVVRELSTSNERPADHQ</sequence>
<dbReference type="GO" id="GO:0016987">
    <property type="term" value="F:sigma factor activity"/>
    <property type="evidence" value="ECO:0007669"/>
    <property type="project" value="UniProtKB-KW"/>
</dbReference>
<dbReference type="CDD" id="cd06171">
    <property type="entry name" value="Sigma70_r4"/>
    <property type="match status" value="1"/>
</dbReference>
<evidence type="ECO:0000256" key="1">
    <source>
        <dbReference type="ARBA" id="ARBA00010641"/>
    </source>
</evidence>
<dbReference type="InterPro" id="IPR007627">
    <property type="entry name" value="RNA_pol_sigma70_r2"/>
</dbReference>
<organism evidence="8 9">
    <name type="scientific">Candidatus Buchananbacteria bacterium RIFCSPHIGHO2_02_FULL_56_16</name>
    <dbReference type="NCBI Taxonomy" id="1797542"/>
    <lineage>
        <taxon>Bacteria</taxon>
        <taxon>Candidatus Buchananiibacteriota</taxon>
    </lineage>
</organism>
<dbReference type="Pfam" id="PF08281">
    <property type="entry name" value="Sigma70_r4_2"/>
    <property type="match status" value="1"/>
</dbReference>
<dbReference type="NCBIfam" id="TIGR02937">
    <property type="entry name" value="sigma70-ECF"/>
    <property type="match status" value="1"/>
</dbReference>
<evidence type="ECO:0000256" key="2">
    <source>
        <dbReference type="ARBA" id="ARBA00023015"/>
    </source>
</evidence>
<evidence type="ECO:0000256" key="3">
    <source>
        <dbReference type="ARBA" id="ARBA00023082"/>
    </source>
</evidence>
<name>A0A1G1YGD8_9BACT</name>
<dbReference type="AlphaFoldDB" id="A0A1G1YGD8"/>
<dbReference type="Gene3D" id="1.10.1740.10">
    <property type="match status" value="1"/>
</dbReference>
<dbReference type="GO" id="GO:0003677">
    <property type="term" value="F:DNA binding"/>
    <property type="evidence" value="ECO:0007669"/>
    <property type="project" value="UniProtKB-KW"/>
</dbReference>
<feature type="domain" description="RNA polymerase sigma-70 region 2" evidence="6">
    <location>
        <begin position="27"/>
        <end position="94"/>
    </location>
</feature>
<dbReference type="GO" id="GO:0006352">
    <property type="term" value="P:DNA-templated transcription initiation"/>
    <property type="evidence" value="ECO:0007669"/>
    <property type="project" value="InterPro"/>
</dbReference>
<keyword evidence="4" id="KW-0238">DNA-binding</keyword>
<dbReference type="InterPro" id="IPR039425">
    <property type="entry name" value="RNA_pol_sigma-70-like"/>
</dbReference>
<evidence type="ECO:0000259" key="6">
    <source>
        <dbReference type="Pfam" id="PF04542"/>
    </source>
</evidence>
<dbReference type="SUPFAM" id="SSF88946">
    <property type="entry name" value="Sigma2 domain of RNA polymerase sigma factors"/>
    <property type="match status" value="1"/>
</dbReference>
<dbReference type="Pfam" id="PF04542">
    <property type="entry name" value="Sigma70_r2"/>
    <property type="match status" value="1"/>
</dbReference>
<evidence type="ECO:0000313" key="8">
    <source>
        <dbReference type="EMBL" id="OGY51321.1"/>
    </source>
</evidence>
<dbReference type="Gene3D" id="1.10.10.10">
    <property type="entry name" value="Winged helix-like DNA-binding domain superfamily/Winged helix DNA-binding domain"/>
    <property type="match status" value="1"/>
</dbReference>
<reference evidence="8 9" key="1">
    <citation type="journal article" date="2016" name="Nat. Commun.">
        <title>Thousands of microbial genomes shed light on interconnected biogeochemical processes in an aquifer system.</title>
        <authorList>
            <person name="Anantharaman K."/>
            <person name="Brown C.T."/>
            <person name="Hug L.A."/>
            <person name="Sharon I."/>
            <person name="Castelle C.J."/>
            <person name="Probst A.J."/>
            <person name="Thomas B.C."/>
            <person name="Singh A."/>
            <person name="Wilkins M.J."/>
            <person name="Karaoz U."/>
            <person name="Brodie E.L."/>
            <person name="Williams K.H."/>
            <person name="Hubbard S.S."/>
            <person name="Banfield J.F."/>
        </authorList>
    </citation>
    <scope>NUCLEOTIDE SEQUENCE [LARGE SCALE GENOMIC DNA]</scope>
</reference>
<keyword evidence="3" id="KW-0731">Sigma factor</keyword>
<comment type="similarity">
    <text evidence="1">Belongs to the sigma-70 factor family. ECF subfamily.</text>
</comment>
<dbReference type="InterPro" id="IPR013325">
    <property type="entry name" value="RNA_pol_sigma_r2"/>
</dbReference>
<dbReference type="InterPro" id="IPR013324">
    <property type="entry name" value="RNA_pol_sigma_r3/r4-like"/>
</dbReference>
<evidence type="ECO:0000256" key="5">
    <source>
        <dbReference type="ARBA" id="ARBA00023163"/>
    </source>
</evidence>
<keyword evidence="2" id="KW-0805">Transcription regulation</keyword>
<dbReference type="PANTHER" id="PTHR43133">
    <property type="entry name" value="RNA POLYMERASE ECF-TYPE SIGMA FACTO"/>
    <property type="match status" value="1"/>
</dbReference>
<evidence type="ECO:0000313" key="9">
    <source>
        <dbReference type="Proteomes" id="UP000177310"/>
    </source>
</evidence>